<dbReference type="Pfam" id="PF04069">
    <property type="entry name" value="OpuAC"/>
    <property type="match status" value="1"/>
</dbReference>
<feature type="domain" description="ABC-type glycine betaine transport system substrate-binding" evidence="1">
    <location>
        <begin position="54"/>
        <end position="324"/>
    </location>
</feature>
<dbReference type="CDD" id="cd13606">
    <property type="entry name" value="PBP2_ProX_like"/>
    <property type="match status" value="1"/>
</dbReference>
<dbReference type="RefSeq" id="WP_306824804.1">
    <property type="nucleotide sequence ID" value="NZ_JAUSQM010000001.1"/>
</dbReference>
<evidence type="ECO:0000259" key="1">
    <source>
        <dbReference type="Pfam" id="PF04069"/>
    </source>
</evidence>
<comment type="caution">
    <text evidence="2">The sequence shown here is derived from an EMBL/GenBank/DDBJ whole genome shotgun (WGS) entry which is preliminary data.</text>
</comment>
<accession>A0ABT9NKC3</accession>
<gene>
    <name evidence="2" type="ORF">J2S59_000678</name>
</gene>
<name>A0ABT9NKC3_9ACTN</name>
<dbReference type="InterPro" id="IPR007210">
    <property type="entry name" value="ABC_Gly_betaine_transp_sub-bd"/>
</dbReference>
<evidence type="ECO:0000313" key="3">
    <source>
        <dbReference type="Proteomes" id="UP001240447"/>
    </source>
</evidence>
<dbReference type="Gene3D" id="3.40.190.10">
    <property type="entry name" value="Periplasmic binding protein-like II"/>
    <property type="match status" value="1"/>
</dbReference>
<keyword evidence="3" id="KW-1185">Reference proteome</keyword>
<sequence length="329" mass="34233">MRPVLSRPLRGAHRGRRLRRAAVGLAAAGALVLSGCAGDDLADDGDASASDGGPVRIVSQGFASATIVTWAYAAVLEGAGYEPDVQFVEARDAYMAGNEFPKAIDIVPEYVGAIANFLTIRADGPDAEPLTEADPAAMADAVAPLLEEAGITLLEPSEATDANAYFVTEEFAQANDVATLSDLGALGEPVVLAAAPDCEGRADCAAGLSASYGIDITEVLPLGFASPQTYEAVLDGEAQLGQTSTIDGSLESQGLVLLEDDLEIQPAQNLVPAVSTEFLDAHPDVADVLEELMATLTSEDLTDLTARVTVDRERAEDVARSYVRDKGLI</sequence>
<reference evidence="2 3" key="1">
    <citation type="submission" date="2023-07" db="EMBL/GenBank/DDBJ databases">
        <title>Sequencing the genomes of 1000 actinobacteria strains.</title>
        <authorList>
            <person name="Klenk H.-P."/>
        </authorList>
    </citation>
    <scope>NUCLEOTIDE SEQUENCE [LARGE SCALE GENOMIC DNA]</scope>
    <source>
        <strain evidence="2 3">GD13</strain>
    </source>
</reference>
<dbReference type="Gene3D" id="3.40.190.120">
    <property type="entry name" value="Osmoprotection protein (prox), domain 2"/>
    <property type="match status" value="1"/>
</dbReference>
<protein>
    <submittedName>
        <fullName evidence="2">Osmoprotectant transport system substrate-binding protein</fullName>
    </submittedName>
</protein>
<proteinExistence type="predicted"/>
<dbReference type="SUPFAM" id="SSF53850">
    <property type="entry name" value="Periplasmic binding protein-like II"/>
    <property type="match status" value="1"/>
</dbReference>
<evidence type="ECO:0000313" key="2">
    <source>
        <dbReference type="EMBL" id="MDP9820869.1"/>
    </source>
</evidence>
<dbReference type="EMBL" id="JAUSQM010000001">
    <property type="protein sequence ID" value="MDP9820869.1"/>
    <property type="molecule type" value="Genomic_DNA"/>
</dbReference>
<organism evidence="2 3">
    <name type="scientific">Nocardioides massiliensis</name>
    <dbReference type="NCBI Taxonomy" id="1325935"/>
    <lineage>
        <taxon>Bacteria</taxon>
        <taxon>Bacillati</taxon>
        <taxon>Actinomycetota</taxon>
        <taxon>Actinomycetes</taxon>
        <taxon>Propionibacteriales</taxon>
        <taxon>Nocardioidaceae</taxon>
        <taxon>Nocardioides</taxon>
    </lineage>
</organism>
<dbReference type="Proteomes" id="UP001240447">
    <property type="component" value="Unassembled WGS sequence"/>
</dbReference>